<feature type="domain" description="Myb/SANT-like" evidence="1">
    <location>
        <begin position="219"/>
        <end position="312"/>
    </location>
</feature>
<comment type="caution">
    <text evidence="2">The sequence shown here is derived from an EMBL/GenBank/DDBJ whole genome shotgun (WGS) entry which is preliminary data.</text>
</comment>
<dbReference type="PANTHER" id="PTHR47584:SF17">
    <property type="entry name" value="MYB_SANT-LIKE DNA-BINDING DOMAIN PROTEIN"/>
    <property type="match status" value="1"/>
</dbReference>
<dbReference type="EMBL" id="RDQH01000333">
    <property type="protein sequence ID" value="RXH94572.1"/>
    <property type="molecule type" value="Genomic_DNA"/>
</dbReference>
<protein>
    <recommendedName>
        <fullName evidence="1">Myb/SANT-like domain-containing protein</fullName>
    </recommendedName>
</protein>
<accession>A0A498JLT4</accession>
<name>A0A498JLT4_MALDO</name>
<dbReference type="Proteomes" id="UP000290289">
    <property type="component" value="Chromosome 7"/>
</dbReference>
<keyword evidence="3" id="KW-1185">Reference proteome</keyword>
<sequence length="458" mass="52601">MYSSSRSKATWTPGHRKIFFDLCLEEVDKGNKPGTHFTKEGWRNLIQGFYEQTGLRYTKKQMKNHWDFTKKQWKVWVKLIAESNMKWDPTTNQFGASAEEWAYYIQFVTARALSQVNPEAAQFQHKEIPCPDLLEILFVGTTDSGDMEPCDSQWRQSTSSDNSLLHSEEQDLVTVELGEEHLSNAIPLRSYVAQSEHRLTTASEQSISSSSHSKAKAVWSPVSHGVFIDLCLEETLKGNKPGTHFTRDAWRTLVESFHQKTGLMYDRLQLKNHWDVTKEQWRIWCKLIGTTSMAWNPNTRRFGASDEDWANYLETDPEAASFRFKEPQCADKLEAIFDGTTDTGETEPPARRRKYNDNLSTTVLHIEDGGIANQEENNVEQLDAVTVAFAQGKPTYSIGECINCLDAMEEVEQGSDLYLFALDVFLKKEYREIFLLLKRPSVRIAWLRRLQSVGPPLF</sequence>
<evidence type="ECO:0000313" key="2">
    <source>
        <dbReference type="EMBL" id="RXH94572.1"/>
    </source>
</evidence>
<dbReference type="Pfam" id="PF12776">
    <property type="entry name" value="Myb_DNA-bind_3"/>
    <property type="match status" value="2"/>
</dbReference>
<reference evidence="2 3" key="1">
    <citation type="submission" date="2018-10" db="EMBL/GenBank/DDBJ databases">
        <title>A high-quality apple genome assembly.</title>
        <authorList>
            <person name="Hu J."/>
        </authorList>
    </citation>
    <scope>NUCLEOTIDE SEQUENCE [LARGE SCALE GENOMIC DNA]</scope>
    <source>
        <strain evidence="3">cv. HFTH1</strain>
        <tissue evidence="2">Young leaf</tissue>
    </source>
</reference>
<evidence type="ECO:0000313" key="3">
    <source>
        <dbReference type="Proteomes" id="UP000290289"/>
    </source>
</evidence>
<evidence type="ECO:0000259" key="1">
    <source>
        <dbReference type="Pfam" id="PF12776"/>
    </source>
</evidence>
<dbReference type="PANTHER" id="PTHR47584">
    <property type="match status" value="1"/>
</dbReference>
<organism evidence="2 3">
    <name type="scientific">Malus domestica</name>
    <name type="common">Apple</name>
    <name type="synonym">Pyrus malus</name>
    <dbReference type="NCBI Taxonomy" id="3750"/>
    <lineage>
        <taxon>Eukaryota</taxon>
        <taxon>Viridiplantae</taxon>
        <taxon>Streptophyta</taxon>
        <taxon>Embryophyta</taxon>
        <taxon>Tracheophyta</taxon>
        <taxon>Spermatophyta</taxon>
        <taxon>Magnoliopsida</taxon>
        <taxon>eudicotyledons</taxon>
        <taxon>Gunneridae</taxon>
        <taxon>Pentapetalae</taxon>
        <taxon>rosids</taxon>
        <taxon>fabids</taxon>
        <taxon>Rosales</taxon>
        <taxon>Rosaceae</taxon>
        <taxon>Amygdaloideae</taxon>
        <taxon>Maleae</taxon>
        <taxon>Malus</taxon>
    </lineage>
</organism>
<dbReference type="AlphaFoldDB" id="A0A498JLT4"/>
<dbReference type="InterPro" id="IPR045026">
    <property type="entry name" value="LIMYB"/>
</dbReference>
<dbReference type="STRING" id="3750.A0A498JLT4"/>
<feature type="domain" description="Myb/SANT-like" evidence="1">
    <location>
        <begin position="10"/>
        <end position="104"/>
    </location>
</feature>
<dbReference type="InterPro" id="IPR024752">
    <property type="entry name" value="Myb/SANT-like_dom"/>
</dbReference>
<proteinExistence type="predicted"/>
<gene>
    <name evidence="2" type="ORF">DVH24_024256</name>
</gene>